<dbReference type="Proteomes" id="UP000323506">
    <property type="component" value="Chromosome A10"/>
</dbReference>
<reference evidence="2 3" key="1">
    <citation type="submission" date="2019-06" db="EMBL/GenBank/DDBJ databases">
        <title>WGS assembly of Gossypium darwinii.</title>
        <authorList>
            <person name="Chen Z.J."/>
            <person name="Sreedasyam A."/>
            <person name="Ando A."/>
            <person name="Song Q."/>
            <person name="De L."/>
            <person name="Hulse-Kemp A."/>
            <person name="Ding M."/>
            <person name="Ye W."/>
            <person name="Kirkbride R."/>
            <person name="Jenkins J."/>
            <person name="Plott C."/>
            <person name="Lovell J."/>
            <person name="Lin Y.-M."/>
            <person name="Vaughn R."/>
            <person name="Liu B."/>
            <person name="Li W."/>
            <person name="Simpson S."/>
            <person name="Scheffler B."/>
            <person name="Saski C."/>
            <person name="Grover C."/>
            <person name="Hu G."/>
            <person name="Conover J."/>
            <person name="Carlson J."/>
            <person name="Shu S."/>
            <person name="Boston L."/>
            <person name="Williams M."/>
            <person name="Peterson D."/>
            <person name="Mcgee K."/>
            <person name="Jones D."/>
            <person name="Wendel J."/>
            <person name="Stelly D."/>
            <person name="Grimwood J."/>
            <person name="Schmutz J."/>
        </authorList>
    </citation>
    <scope>NUCLEOTIDE SEQUENCE [LARGE SCALE GENOMIC DNA]</scope>
    <source>
        <strain evidence="2">1808015.09</strain>
    </source>
</reference>
<feature type="compositionally biased region" description="Basic and acidic residues" evidence="1">
    <location>
        <begin position="59"/>
        <end position="77"/>
    </location>
</feature>
<feature type="region of interest" description="Disordered" evidence="1">
    <location>
        <begin position="1"/>
        <end position="39"/>
    </location>
</feature>
<gene>
    <name evidence="2" type="ORF">ES288_A10G161400v1</name>
</gene>
<accession>A0A5D2EYX8</accession>
<feature type="region of interest" description="Disordered" evidence="1">
    <location>
        <begin position="56"/>
        <end position="87"/>
    </location>
</feature>
<organism evidence="2 3">
    <name type="scientific">Gossypium darwinii</name>
    <name type="common">Darwin's cotton</name>
    <name type="synonym">Gossypium barbadense var. darwinii</name>
    <dbReference type="NCBI Taxonomy" id="34276"/>
    <lineage>
        <taxon>Eukaryota</taxon>
        <taxon>Viridiplantae</taxon>
        <taxon>Streptophyta</taxon>
        <taxon>Embryophyta</taxon>
        <taxon>Tracheophyta</taxon>
        <taxon>Spermatophyta</taxon>
        <taxon>Magnoliopsida</taxon>
        <taxon>eudicotyledons</taxon>
        <taxon>Gunneridae</taxon>
        <taxon>Pentapetalae</taxon>
        <taxon>rosids</taxon>
        <taxon>malvids</taxon>
        <taxon>Malvales</taxon>
        <taxon>Malvaceae</taxon>
        <taxon>Malvoideae</taxon>
        <taxon>Gossypium</taxon>
    </lineage>
</organism>
<name>A0A5D2EYX8_GOSDA</name>
<dbReference type="EMBL" id="CM017697">
    <property type="protein sequence ID" value="TYG98994.1"/>
    <property type="molecule type" value="Genomic_DNA"/>
</dbReference>
<proteinExistence type="predicted"/>
<sequence length="104" mass="12401">MTYYTENPRAHDPKILRKLSNPNPLLAPQPPCAPLARTPPKARPWHYLHQNGKLLSSLTERRTCKEDRNSKETEAKQKQNNTEQRQKQYRTVIEQYQRQYFLIL</sequence>
<keyword evidence="3" id="KW-1185">Reference proteome</keyword>
<protein>
    <submittedName>
        <fullName evidence="2">Uncharacterized protein</fullName>
    </submittedName>
</protein>
<dbReference type="AlphaFoldDB" id="A0A5D2EYX8"/>
<evidence type="ECO:0000313" key="2">
    <source>
        <dbReference type="EMBL" id="TYG98994.1"/>
    </source>
</evidence>
<evidence type="ECO:0000313" key="3">
    <source>
        <dbReference type="Proteomes" id="UP000323506"/>
    </source>
</evidence>
<evidence type="ECO:0000256" key="1">
    <source>
        <dbReference type="SAM" id="MobiDB-lite"/>
    </source>
</evidence>